<keyword evidence="5" id="KW-1185">Reference proteome</keyword>
<feature type="domain" description="HTH merR-type" evidence="3">
    <location>
        <begin position="22"/>
        <end position="90"/>
    </location>
</feature>
<reference evidence="5" key="1">
    <citation type="journal article" date="2019" name="Int. J. Syst. Evol. Microbiol.">
        <title>The Global Catalogue of Microorganisms (GCM) 10K type strain sequencing project: providing services to taxonomists for standard genome sequencing and annotation.</title>
        <authorList>
            <consortium name="The Broad Institute Genomics Platform"/>
            <consortium name="The Broad Institute Genome Sequencing Center for Infectious Disease"/>
            <person name="Wu L."/>
            <person name="Ma J."/>
        </authorList>
    </citation>
    <scope>NUCLEOTIDE SEQUENCE [LARGE SCALE GENOMIC DNA]</scope>
    <source>
        <strain evidence="5">KCTC 15012</strain>
    </source>
</reference>
<sequence>MSEGSDGTEPRRAGKSEAAFRTISEVADELEVPQHVLRFWEGRFPQVRPLKRGGGRRYYRPEDVALLRRIRDLLYREGYTIKGAQKALRDGGSAASDLPPLDDDHPFPPDDDEDEADLAPPPVLAPSLPERPVPVTPRPAAPAPLAAPAVAVTAPVSPVPPAAVAGTEPARLRPETRQALGELLDELEELRSLLLRA</sequence>
<dbReference type="PROSITE" id="PS50937">
    <property type="entry name" value="HTH_MERR_2"/>
    <property type="match status" value="1"/>
</dbReference>
<name>A0ABW5CEN5_9PROT</name>
<evidence type="ECO:0000256" key="1">
    <source>
        <dbReference type="ARBA" id="ARBA00023125"/>
    </source>
</evidence>
<evidence type="ECO:0000256" key="2">
    <source>
        <dbReference type="SAM" id="MobiDB-lite"/>
    </source>
</evidence>
<evidence type="ECO:0000259" key="3">
    <source>
        <dbReference type="PROSITE" id="PS50937"/>
    </source>
</evidence>
<dbReference type="SUPFAM" id="SSF46955">
    <property type="entry name" value="Putative DNA-binding domain"/>
    <property type="match status" value="1"/>
</dbReference>
<protein>
    <submittedName>
        <fullName evidence="4">MerR family transcriptional regulator</fullName>
    </submittedName>
</protein>
<dbReference type="SMART" id="SM00422">
    <property type="entry name" value="HTH_MERR"/>
    <property type="match status" value="1"/>
</dbReference>
<keyword evidence="1" id="KW-0238">DNA-binding</keyword>
<dbReference type="Pfam" id="PF13411">
    <property type="entry name" value="MerR_1"/>
    <property type="match status" value="1"/>
</dbReference>
<proteinExistence type="predicted"/>
<dbReference type="PANTHER" id="PTHR30204">
    <property type="entry name" value="REDOX-CYCLING DRUG-SENSING TRANSCRIPTIONAL ACTIVATOR SOXR"/>
    <property type="match status" value="1"/>
</dbReference>
<dbReference type="RefSeq" id="WP_377318481.1">
    <property type="nucleotide sequence ID" value="NZ_JBHUIY010000044.1"/>
</dbReference>
<dbReference type="InterPro" id="IPR047057">
    <property type="entry name" value="MerR_fam"/>
</dbReference>
<evidence type="ECO:0000313" key="5">
    <source>
        <dbReference type="Proteomes" id="UP001597296"/>
    </source>
</evidence>
<dbReference type="Gene3D" id="1.10.1660.10">
    <property type="match status" value="1"/>
</dbReference>
<comment type="caution">
    <text evidence="4">The sequence shown here is derived from an EMBL/GenBank/DDBJ whole genome shotgun (WGS) entry which is preliminary data.</text>
</comment>
<organism evidence="4 5">
    <name type="scientific">Phaeospirillum tilakii</name>
    <dbReference type="NCBI Taxonomy" id="741673"/>
    <lineage>
        <taxon>Bacteria</taxon>
        <taxon>Pseudomonadati</taxon>
        <taxon>Pseudomonadota</taxon>
        <taxon>Alphaproteobacteria</taxon>
        <taxon>Rhodospirillales</taxon>
        <taxon>Rhodospirillaceae</taxon>
        <taxon>Phaeospirillum</taxon>
    </lineage>
</organism>
<dbReference type="InterPro" id="IPR009061">
    <property type="entry name" value="DNA-bd_dom_put_sf"/>
</dbReference>
<dbReference type="Proteomes" id="UP001597296">
    <property type="component" value="Unassembled WGS sequence"/>
</dbReference>
<dbReference type="InterPro" id="IPR000551">
    <property type="entry name" value="MerR-type_HTH_dom"/>
</dbReference>
<feature type="compositionally biased region" description="Pro residues" evidence="2">
    <location>
        <begin position="119"/>
        <end position="142"/>
    </location>
</feature>
<evidence type="ECO:0000313" key="4">
    <source>
        <dbReference type="EMBL" id="MFD2235366.1"/>
    </source>
</evidence>
<accession>A0ABW5CEN5</accession>
<dbReference type="CDD" id="cd04765">
    <property type="entry name" value="HTH_MlrA-like_sg2"/>
    <property type="match status" value="1"/>
</dbReference>
<feature type="region of interest" description="Disordered" evidence="2">
    <location>
        <begin position="86"/>
        <end position="142"/>
    </location>
</feature>
<dbReference type="EMBL" id="JBHUIY010000044">
    <property type="protein sequence ID" value="MFD2235366.1"/>
    <property type="molecule type" value="Genomic_DNA"/>
</dbReference>
<gene>
    <name evidence="4" type="ORF">ACFSNB_16290</name>
</gene>
<dbReference type="PANTHER" id="PTHR30204:SF15">
    <property type="entry name" value="BLL5018 PROTEIN"/>
    <property type="match status" value="1"/>
</dbReference>